<reference evidence="1 2" key="1">
    <citation type="submission" date="2022-01" db="EMBL/GenBank/DDBJ databases">
        <authorList>
            <person name="Xiong W."/>
            <person name="Schranz E."/>
        </authorList>
    </citation>
    <scope>NUCLEOTIDE SEQUENCE [LARGE SCALE GENOMIC DNA]</scope>
</reference>
<dbReference type="PANTHER" id="PTHR15681">
    <property type="entry name" value="MAD2L1-BINDING PROTEIN"/>
    <property type="match status" value="1"/>
</dbReference>
<dbReference type="InterPro" id="IPR053729">
    <property type="entry name" value="MAD2L1BP_domain_sf"/>
</dbReference>
<protein>
    <submittedName>
        <fullName evidence="1">Uncharacterized protein</fullName>
    </submittedName>
</protein>
<sequence>MFTRLLAFFKIRSRALSTQVSIFRMPNDREPMEGGGSSEMEFADLEVAADSIDASVMFHLVMDILGFVLYMHQQIPSILQDVNLEFDALHTEYKDLEVVLAETEMKASQRRVQNGRKREVKHGIKRLQKLMNNISNAQTALKLVFSEIPHVEAVILVLGGSPARPQHVYELCFSHGQDTPLSDACDFTKTKAAEGISRKAIRTLVSRGAGSASYGGPSKLFLLVKAHSSFNMPLHFLPKRDFRYNKKVVPMRLRIKCRNQDYEIPALSSDPQPADSNNMMPSTSNDYIWFQCRHVIKGLVCKTSPEE</sequence>
<organism evidence="1 2">
    <name type="scientific">Lactuca virosa</name>
    <dbReference type="NCBI Taxonomy" id="75947"/>
    <lineage>
        <taxon>Eukaryota</taxon>
        <taxon>Viridiplantae</taxon>
        <taxon>Streptophyta</taxon>
        <taxon>Embryophyta</taxon>
        <taxon>Tracheophyta</taxon>
        <taxon>Spermatophyta</taxon>
        <taxon>Magnoliopsida</taxon>
        <taxon>eudicotyledons</taxon>
        <taxon>Gunneridae</taxon>
        <taxon>Pentapetalae</taxon>
        <taxon>asterids</taxon>
        <taxon>campanulids</taxon>
        <taxon>Asterales</taxon>
        <taxon>Asteraceae</taxon>
        <taxon>Cichorioideae</taxon>
        <taxon>Cichorieae</taxon>
        <taxon>Lactucinae</taxon>
        <taxon>Lactuca</taxon>
    </lineage>
</organism>
<dbReference type="Proteomes" id="UP001157418">
    <property type="component" value="Unassembled WGS sequence"/>
</dbReference>
<comment type="caution">
    <text evidence="1">The sequence shown here is derived from an EMBL/GenBank/DDBJ whole genome shotgun (WGS) entry which is preliminary data.</text>
</comment>
<accession>A0AAU9PAZ3</accession>
<evidence type="ECO:0000313" key="2">
    <source>
        <dbReference type="Proteomes" id="UP001157418"/>
    </source>
</evidence>
<dbReference type="GO" id="GO:0005634">
    <property type="term" value="C:nucleus"/>
    <property type="evidence" value="ECO:0007669"/>
    <property type="project" value="InterPro"/>
</dbReference>
<proteinExistence type="predicted"/>
<dbReference type="AlphaFoldDB" id="A0AAU9PAZ3"/>
<dbReference type="GO" id="GO:0007096">
    <property type="term" value="P:regulation of exit from mitosis"/>
    <property type="evidence" value="ECO:0007669"/>
    <property type="project" value="InterPro"/>
</dbReference>
<dbReference type="PANTHER" id="PTHR15681:SF1">
    <property type="entry name" value="MAD2L1-BINDING PROTEIN"/>
    <property type="match status" value="1"/>
</dbReference>
<gene>
    <name evidence="1" type="ORF">LVIROSA_LOCUS33028</name>
</gene>
<dbReference type="EMBL" id="CAKMRJ010005523">
    <property type="protein sequence ID" value="CAH1447416.1"/>
    <property type="molecule type" value="Genomic_DNA"/>
</dbReference>
<evidence type="ECO:0000313" key="1">
    <source>
        <dbReference type="EMBL" id="CAH1447416.1"/>
    </source>
</evidence>
<keyword evidence="2" id="KW-1185">Reference proteome</keyword>
<dbReference type="Gene3D" id="3.30.900.20">
    <property type="match status" value="1"/>
</dbReference>
<dbReference type="InterPro" id="IPR009511">
    <property type="entry name" value="MAD1/Cdc20-bound-Mad2-bd"/>
</dbReference>
<name>A0AAU9PAZ3_9ASTR</name>